<evidence type="ECO:0000256" key="9">
    <source>
        <dbReference type="ARBA" id="ARBA00022840"/>
    </source>
</evidence>
<dbReference type="InterPro" id="IPR015864">
    <property type="entry name" value="FAD_synthase"/>
</dbReference>
<evidence type="ECO:0000256" key="3">
    <source>
        <dbReference type="ARBA" id="ARBA00022630"/>
    </source>
</evidence>
<keyword evidence="4 11" id="KW-0288">FMN</keyword>
<organism evidence="13 14">
    <name type="scientific">Halobacillus naozhouensis</name>
    <dbReference type="NCBI Taxonomy" id="554880"/>
    <lineage>
        <taxon>Bacteria</taxon>
        <taxon>Bacillati</taxon>
        <taxon>Bacillota</taxon>
        <taxon>Bacilli</taxon>
        <taxon>Bacillales</taxon>
        <taxon>Bacillaceae</taxon>
        <taxon>Halobacillus</taxon>
    </lineage>
</organism>
<evidence type="ECO:0000256" key="4">
    <source>
        <dbReference type="ARBA" id="ARBA00022643"/>
    </source>
</evidence>
<evidence type="ECO:0000256" key="2">
    <source>
        <dbReference type="ARBA" id="ARBA00005201"/>
    </source>
</evidence>
<dbReference type="GO" id="GO:0016779">
    <property type="term" value="F:nucleotidyltransferase activity"/>
    <property type="evidence" value="ECO:0007669"/>
    <property type="project" value="UniProtKB-KW"/>
</dbReference>
<dbReference type="SUPFAM" id="SSF52374">
    <property type="entry name" value="Nucleotidylyl transferase"/>
    <property type="match status" value="1"/>
</dbReference>
<dbReference type="PANTHER" id="PTHR22749">
    <property type="entry name" value="RIBOFLAVIN KINASE/FMN ADENYLYLTRANSFERASE"/>
    <property type="match status" value="1"/>
</dbReference>
<evidence type="ECO:0000256" key="1">
    <source>
        <dbReference type="ARBA" id="ARBA00004726"/>
    </source>
</evidence>
<evidence type="ECO:0000313" key="14">
    <source>
        <dbReference type="Proteomes" id="UP001221597"/>
    </source>
</evidence>
<comment type="similarity">
    <text evidence="11">Belongs to the ribF family.</text>
</comment>
<dbReference type="RefSeq" id="WP_283077265.1">
    <property type="nucleotide sequence ID" value="NZ_CP121671.1"/>
</dbReference>
<name>A0ABY8IYM1_9BACI</name>
<dbReference type="PIRSF" id="PIRSF004491">
    <property type="entry name" value="FAD_Synth"/>
    <property type="match status" value="1"/>
</dbReference>
<keyword evidence="3 11" id="KW-0285">Flavoprotein</keyword>
<keyword evidence="6 11" id="KW-0548">Nucleotidyltransferase</keyword>
<accession>A0ABY8IYM1</accession>
<comment type="pathway">
    <text evidence="1 11">Cofactor biosynthesis; FAD biosynthesis; FAD from FMN: step 1/1.</text>
</comment>
<gene>
    <name evidence="13" type="ORF">P9989_02570</name>
</gene>
<protein>
    <recommendedName>
        <fullName evidence="11">Riboflavin biosynthesis protein</fullName>
    </recommendedName>
    <domain>
        <recommendedName>
            <fullName evidence="11">Riboflavin kinase</fullName>
            <ecNumber evidence="11">2.7.1.26</ecNumber>
        </recommendedName>
        <alternativeName>
            <fullName evidence="11">Flavokinase</fullName>
        </alternativeName>
    </domain>
    <domain>
        <recommendedName>
            <fullName evidence="11">FMN adenylyltransferase</fullName>
            <ecNumber evidence="11">2.7.7.2</ecNumber>
        </recommendedName>
        <alternativeName>
            <fullName evidence="11">FAD pyrophosphorylase</fullName>
        </alternativeName>
        <alternativeName>
            <fullName evidence="11">FAD synthase</fullName>
        </alternativeName>
    </domain>
</protein>
<proteinExistence type="inferred from homology"/>
<evidence type="ECO:0000313" key="13">
    <source>
        <dbReference type="EMBL" id="WFT75300.1"/>
    </source>
</evidence>
<dbReference type="Proteomes" id="UP001221597">
    <property type="component" value="Chromosome"/>
</dbReference>
<evidence type="ECO:0000256" key="8">
    <source>
        <dbReference type="ARBA" id="ARBA00022827"/>
    </source>
</evidence>
<comment type="catalytic activity">
    <reaction evidence="10 11">
        <text>FMN + ATP + H(+) = FAD + diphosphate</text>
        <dbReference type="Rhea" id="RHEA:17237"/>
        <dbReference type="ChEBI" id="CHEBI:15378"/>
        <dbReference type="ChEBI" id="CHEBI:30616"/>
        <dbReference type="ChEBI" id="CHEBI:33019"/>
        <dbReference type="ChEBI" id="CHEBI:57692"/>
        <dbReference type="ChEBI" id="CHEBI:58210"/>
        <dbReference type="EC" id="2.7.7.2"/>
    </reaction>
</comment>
<dbReference type="Gene3D" id="3.40.50.620">
    <property type="entry name" value="HUPs"/>
    <property type="match status" value="1"/>
</dbReference>
<comment type="pathway">
    <text evidence="2 11">Cofactor biosynthesis; FMN biosynthesis; FMN from riboflavin (ATP route): step 1/1.</text>
</comment>
<dbReference type="InterPro" id="IPR002606">
    <property type="entry name" value="Riboflavin_kinase_bac"/>
</dbReference>
<keyword evidence="14" id="KW-1185">Reference proteome</keyword>
<dbReference type="EMBL" id="CP121671">
    <property type="protein sequence ID" value="WFT75300.1"/>
    <property type="molecule type" value="Genomic_DNA"/>
</dbReference>
<reference evidence="13 14" key="1">
    <citation type="submission" date="2023-04" db="EMBL/GenBank/DDBJ databases">
        <title>Genome sequence of Halobacillus naozhouensis KACC 21980.</title>
        <authorList>
            <person name="Kim S."/>
            <person name="Heo J."/>
            <person name="Kwon S.-W."/>
        </authorList>
    </citation>
    <scope>NUCLEOTIDE SEQUENCE [LARGE SCALE GENOMIC DNA]</scope>
    <source>
        <strain evidence="13 14">KCTC 13234</strain>
    </source>
</reference>
<keyword evidence="8 11" id="KW-0274">FAD</keyword>
<comment type="catalytic activity">
    <reaction evidence="11">
        <text>riboflavin + ATP = FMN + ADP + H(+)</text>
        <dbReference type="Rhea" id="RHEA:14357"/>
        <dbReference type="ChEBI" id="CHEBI:15378"/>
        <dbReference type="ChEBI" id="CHEBI:30616"/>
        <dbReference type="ChEBI" id="CHEBI:57986"/>
        <dbReference type="ChEBI" id="CHEBI:58210"/>
        <dbReference type="ChEBI" id="CHEBI:456216"/>
        <dbReference type="EC" id="2.7.1.26"/>
    </reaction>
</comment>
<evidence type="ECO:0000259" key="12">
    <source>
        <dbReference type="Pfam" id="PF06574"/>
    </source>
</evidence>
<dbReference type="EC" id="2.7.1.26" evidence="11"/>
<sequence>MEIVRLTHPLKESLSPKESHVMAVGFFDGVHLGHQDLIKQAKRIADQENRTLTAMTFDPHPDEVIKEETDRKYLTPLPAKAERLARFGCEKLFVVSFDKAFASLPPADFINDYVISLNTKNVVVGFDFTFGYKAKGDTEYLQKKSLKKPFNVTVIPKKTYDKEKISSTLLKSVIREGHVHLVPYYLGKHYEVIGHINTLRSRGKTIKVDPIGRYLLPKPGLYQVQVKDGKRTLQGLFRLFPSIEEESEITVNGLIDPHVNKISIQFTNEISSTAMISG</sequence>
<evidence type="ECO:0000256" key="7">
    <source>
        <dbReference type="ARBA" id="ARBA00022741"/>
    </source>
</evidence>
<keyword evidence="7 11" id="KW-0547">Nucleotide-binding</keyword>
<dbReference type="InterPro" id="IPR014729">
    <property type="entry name" value="Rossmann-like_a/b/a_fold"/>
</dbReference>
<dbReference type="InterPro" id="IPR023468">
    <property type="entry name" value="Riboflavin_kinase"/>
</dbReference>
<dbReference type="NCBIfam" id="TIGR00125">
    <property type="entry name" value="cyt_tran_rel"/>
    <property type="match status" value="1"/>
</dbReference>
<dbReference type="Pfam" id="PF06574">
    <property type="entry name" value="FAD_syn"/>
    <property type="match status" value="1"/>
</dbReference>
<evidence type="ECO:0000256" key="11">
    <source>
        <dbReference type="PIRNR" id="PIRNR004491"/>
    </source>
</evidence>
<dbReference type="EC" id="2.7.7.2" evidence="11"/>
<feature type="domain" description="FAD synthetase" evidence="12">
    <location>
        <begin position="17"/>
        <end position="168"/>
    </location>
</feature>
<dbReference type="InterPro" id="IPR004821">
    <property type="entry name" value="Cyt_trans-like"/>
</dbReference>
<dbReference type="PANTHER" id="PTHR22749:SF6">
    <property type="entry name" value="RIBOFLAVIN KINASE"/>
    <property type="match status" value="1"/>
</dbReference>
<keyword evidence="9 11" id="KW-0067">ATP-binding</keyword>
<evidence type="ECO:0000256" key="6">
    <source>
        <dbReference type="ARBA" id="ARBA00022695"/>
    </source>
</evidence>
<evidence type="ECO:0000256" key="10">
    <source>
        <dbReference type="ARBA" id="ARBA00049494"/>
    </source>
</evidence>
<dbReference type="CDD" id="cd02064">
    <property type="entry name" value="FAD_synthetase_N"/>
    <property type="match status" value="1"/>
</dbReference>
<keyword evidence="11" id="KW-0418">Kinase</keyword>
<keyword evidence="5 11" id="KW-0808">Transferase</keyword>
<evidence type="ECO:0000256" key="5">
    <source>
        <dbReference type="ARBA" id="ARBA00022679"/>
    </source>
</evidence>